<accession>A0A8B3S1Y4</accession>
<organism evidence="2 3">
    <name type="scientific">Candidatus Argoarchaeum ethanivorans</name>
    <dbReference type="NCBI Taxonomy" id="2608793"/>
    <lineage>
        <taxon>Archaea</taxon>
        <taxon>Methanobacteriati</taxon>
        <taxon>Methanobacteriota</taxon>
        <taxon>Stenosarchaea group</taxon>
        <taxon>Methanomicrobia</taxon>
        <taxon>Methanosarcinales</taxon>
        <taxon>Methanosarcinales incertae sedis</taxon>
        <taxon>GOM Arc I cluster</taxon>
        <taxon>Candidatus Argoarchaeum</taxon>
    </lineage>
</organism>
<comment type="caution">
    <text evidence="2">The sequence shown here is derived from an EMBL/GenBank/DDBJ whole genome shotgun (WGS) entry which is preliminary data.</text>
</comment>
<dbReference type="Proteomes" id="UP000291831">
    <property type="component" value="Unassembled WGS sequence"/>
</dbReference>
<keyword evidence="1" id="KW-0472">Membrane</keyword>
<feature type="transmembrane region" description="Helical" evidence="1">
    <location>
        <begin position="54"/>
        <end position="71"/>
    </location>
</feature>
<sequence length="74" mass="8145">MLPLLIALIPTTNIQNTAKKSLIDRVNAPATFAAFVGFVISEIGTSFYPITYNHLISVFVAVFVFVLVAVFNKR</sequence>
<dbReference type="AlphaFoldDB" id="A0A8B3S1Y4"/>
<name>A0A8B3S1Y4_9EURY</name>
<proteinExistence type="predicted"/>
<gene>
    <name evidence="2" type="ORF">AEth_01130</name>
</gene>
<feature type="transmembrane region" description="Helical" evidence="1">
    <location>
        <begin position="26"/>
        <end position="48"/>
    </location>
</feature>
<reference evidence="3" key="1">
    <citation type="submission" date="2019-01" db="EMBL/GenBank/DDBJ databases">
        <title>Anaerobic oxidation of ethane by archaea from a marine hydrocarbon seep.</title>
        <authorList>
            <person name="Musat F."/>
        </authorList>
    </citation>
    <scope>NUCLEOTIDE SEQUENCE [LARGE SCALE GENOMIC DNA]</scope>
</reference>
<evidence type="ECO:0000256" key="1">
    <source>
        <dbReference type="SAM" id="Phobius"/>
    </source>
</evidence>
<protein>
    <submittedName>
        <fullName evidence="2">Uncharacterized protein</fullName>
    </submittedName>
</protein>
<keyword evidence="1" id="KW-1133">Transmembrane helix</keyword>
<evidence type="ECO:0000313" key="3">
    <source>
        <dbReference type="Proteomes" id="UP000291831"/>
    </source>
</evidence>
<keyword evidence="1" id="KW-0812">Transmembrane</keyword>
<evidence type="ECO:0000313" key="2">
    <source>
        <dbReference type="EMBL" id="RZB29495.1"/>
    </source>
</evidence>
<dbReference type="EMBL" id="RPGO01000026">
    <property type="protein sequence ID" value="RZB29495.1"/>
    <property type="molecule type" value="Genomic_DNA"/>
</dbReference>